<evidence type="ECO:0000313" key="3">
    <source>
        <dbReference type="Proteomes" id="UP001530400"/>
    </source>
</evidence>
<sequence>MAMSSYQYNVGGSESFTPLCAFDDGYNLETVTTKDKKGTEFKIEMAVFKMDIVFATNKTWADSLDDESPEERSLIRGKAGKNDEQGDQDDKCEQGEQQTCCAALGVVDKKKNDDKRDACEKVGCKISYCSPKKKKEGMLQIDRSSIGDDWTSIDFNEALDQYTVLEPVTSGAVVDATKLSDLSKCRANSYNWEVRNYTTLSQSEYEVAKCDDNDYYDPEKTKIKESWSRAVQECCSADAWNGLSKEEKEAKKAYCKSQGVECPKKILR</sequence>
<gene>
    <name evidence="2" type="ORF">ACHAWO_003363</name>
</gene>
<organism evidence="2 3">
    <name type="scientific">Cyclotella atomus</name>
    <dbReference type="NCBI Taxonomy" id="382360"/>
    <lineage>
        <taxon>Eukaryota</taxon>
        <taxon>Sar</taxon>
        <taxon>Stramenopiles</taxon>
        <taxon>Ochrophyta</taxon>
        <taxon>Bacillariophyta</taxon>
        <taxon>Coscinodiscophyceae</taxon>
        <taxon>Thalassiosirophycidae</taxon>
        <taxon>Stephanodiscales</taxon>
        <taxon>Stephanodiscaceae</taxon>
        <taxon>Cyclotella</taxon>
    </lineage>
</organism>
<name>A0ABD3NCE2_9STRA</name>
<reference evidence="2 3" key="1">
    <citation type="submission" date="2024-10" db="EMBL/GenBank/DDBJ databases">
        <title>Updated reference genomes for cyclostephanoid diatoms.</title>
        <authorList>
            <person name="Roberts W.R."/>
            <person name="Alverson A.J."/>
        </authorList>
    </citation>
    <scope>NUCLEOTIDE SEQUENCE [LARGE SCALE GENOMIC DNA]</scope>
    <source>
        <strain evidence="2 3">AJA010-31</strain>
    </source>
</reference>
<comment type="caution">
    <text evidence="2">The sequence shown here is derived from an EMBL/GenBank/DDBJ whole genome shotgun (WGS) entry which is preliminary data.</text>
</comment>
<feature type="compositionally biased region" description="Basic and acidic residues" evidence="1">
    <location>
        <begin position="70"/>
        <end position="92"/>
    </location>
</feature>
<evidence type="ECO:0000256" key="1">
    <source>
        <dbReference type="SAM" id="MobiDB-lite"/>
    </source>
</evidence>
<protein>
    <submittedName>
        <fullName evidence="2">Uncharacterized protein</fullName>
    </submittedName>
</protein>
<dbReference type="EMBL" id="JALLPJ020001262">
    <property type="protein sequence ID" value="KAL3772691.1"/>
    <property type="molecule type" value="Genomic_DNA"/>
</dbReference>
<dbReference type="Proteomes" id="UP001530400">
    <property type="component" value="Unassembled WGS sequence"/>
</dbReference>
<accession>A0ABD3NCE2</accession>
<evidence type="ECO:0000313" key="2">
    <source>
        <dbReference type="EMBL" id="KAL3772691.1"/>
    </source>
</evidence>
<feature type="region of interest" description="Disordered" evidence="1">
    <location>
        <begin position="63"/>
        <end position="92"/>
    </location>
</feature>
<keyword evidence="3" id="KW-1185">Reference proteome</keyword>
<dbReference type="AlphaFoldDB" id="A0ABD3NCE2"/>
<proteinExistence type="predicted"/>